<dbReference type="KEGG" id="beq:BEWA_022590"/>
<dbReference type="OrthoDB" id="362458at2759"/>
<gene>
    <name evidence="3" type="ORF">BEWA_022590</name>
</gene>
<evidence type="ECO:0000256" key="1">
    <source>
        <dbReference type="SAM" id="MobiDB-lite"/>
    </source>
</evidence>
<feature type="region of interest" description="Disordered" evidence="1">
    <location>
        <begin position="527"/>
        <end position="548"/>
    </location>
</feature>
<reference evidence="3 4" key="1">
    <citation type="journal article" date="2012" name="BMC Genomics">
        <title>Comparative genomic analysis and phylogenetic position of Theileria equi.</title>
        <authorList>
            <person name="Kappmeyer L.S."/>
            <person name="Thiagarajan M."/>
            <person name="Herndon D.R."/>
            <person name="Ramsay J.D."/>
            <person name="Caler E."/>
            <person name="Djikeng A."/>
            <person name="Gillespie J.J."/>
            <person name="Lau A.O."/>
            <person name="Roalson E.H."/>
            <person name="Silva J.C."/>
            <person name="Silva M.G."/>
            <person name="Suarez C.E."/>
            <person name="Ueti M.W."/>
            <person name="Nene V.M."/>
            <person name="Mealey R.H."/>
            <person name="Knowles D.P."/>
            <person name="Brayton K.A."/>
        </authorList>
    </citation>
    <scope>NUCLEOTIDE SEQUENCE [LARGE SCALE GENOMIC DNA]</scope>
    <source>
        <strain evidence="3 4">WA</strain>
    </source>
</reference>
<feature type="compositionally biased region" description="Polar residues" evidence="1">
    <location>
        <begin position="164"/>
        <end position="175"/>
    </location>
</feature>
<protein>
    <submittedName>
        <fullName evidence="3">Signal peptide-containing protein</fullName>
    </submittedName>
</protein>
<dbReference type="InterPro" id="IPR007480">
    <property type="entry name" value="DUF529"/>
</dbReference>
<keyword evidence="2" id="KW-0732">Signal</keyword>
<feature type="compositionally biased region" description="Low complexity" evidence="1">
    <location>
        <begin position="303"/>
        <end position="316"/>
    </location>
</feature>
<evidence type="ECO:0000256" key="2">
    <source>
        <dbReference type="SAM" id="SignalP"/>
    </source>
</evidence>
<feature type="compositionally biased region" description="Polar residues" evidence="1">
    <location>
        <begin position="254"/>
        <end position="266"/>
    </location>
</feature>
<sequence>MKILALLWTVCLVRLCYGGDDGKVDTSLFDVEEGQENGIKILRLTVKSGTSTNKLLFDGQTVWEEKNKPCSSAVLYMDKGGPTLAVIKTIGIKSGAEFTVYKYYNGKKWKKGNESNHKKKLKELQDAARPKESTETVGDNVEEKAKPANKPGDVPARRDPVKTVQHTPQAPSTNKPDTEDSPVVQQNLYTPTQQAVKPVTASSVQVDSTPITLDLANPDQSKADILRASRNEVEKRGTRDDDNGPYGGSKENLRNPNKPSGQSVASPQVKRGVEQSTNEASPEVTQDATTRQSTPTSEESRVPQPTGQPTITTPITLDLTKPDETKVNMDIKDSNGVVFSEITPKDGVLISSVVEGRTSVWRASGKEEFVFVKHHKKGDSILLTILLKDDNGYTDKYFKKADGKWNEIKQDEFNGKLATLMGEVLDLSNPDTSKILVHTETESGVSFQGYYPKDTSKITSVVDAGKELWTGGANDRCLSCLIYKKGSMELLKMVVVERLSMGWKCFEKSDGEWKDLTRDDFLNKLNEMRKSVSSSPDPSTTTPSQSPQ</sequence>
<dbReference type="Proteomes" id="UP000031512">
    <property type="component" value="Chromosome 1"/>
</dbReference>
<organism evidence="3 4">
    <name type="scientific">Theileria equi strain WA</name>
    <dbReference type="NCBI Taxonomy" id="1537102"/>
    <lineage>
        <taxon>Eukaryota</taxon>
        <taxon>Sar</taxon>
        <taxon>Alveolata</taxon>
        <taxon>Apicomplexa</taxon>
        <taxon>Aconoidasida</taxon>
        <taxon>Piroplasmida</taxon>
        <taxon>Theileriidae</taxon>
        <taxon>Theileria</taxon>
    </lineage>
</organism>
<accession>L0AWM0</accession>
<dbReference type="GeneID" id="15806962"/>
<feature type="compositionally biased region" description="Low complexity" evidence="1">
    <location>
        <begin position="531"/>
        <end position="548"/>
    </location>
</feature>
<proteinExistence type="predicted"/>
<dbReference type="VEuPathDB" id="PiroplasmaDB:BEWA_022590"/>
<evidence type="ECO:0000313" key="4">
    <source>
        <dbReference type="Proteomes" id="UP000031512"/>
    </source>
</evidence>
<feature type="compositionally biased region" description="Basic and acidic residues" evidence="1">
    <location>
        <begin position="221"/>
        <end position="242"/>
    </location>
</feature>
<feature type="region of interest" description="Disordered" evidence="1">
    <location>
        <begin position="112"/>
        <end position="183"/>
    </location>
</feature>
<dbReference type="EMBL" id="CP001669">
    <property type="protein sequence ID" value="AFZ79411.1"/>
    <property type="molecule type" value="Genomic_DNA"/>
</dbReference>
<dbReference type="RefSeq" id="XP_004829077.1">
    <property type="nucleotide sequence ID" value="XM_004829020.1"/>
</dbReference>
<evidence type="ECO:0000313" key="3">
    <source>
        <dbReference type="EMBL" id="AFZ79411.1"/>
    </source>
</evidence>
<dbReference type="Pfam" id="PF04385">
    <property type="entry name" value="FAINT"/>
    <property type="match status" value="2"/>
</dbReference>
<keyword evidence="4" id="KW-1185">Reference proteome</keyword>
<feature type="compositionally biased region" description="Polar residues" evidence="1">
    <location>
        <begin position="274"/>
        <end position="297"/>
    </location>
</feature>
<feature type="chain" id="PRO_5003939447" evidence="2">
    <location>
        <begin position="19"/>
        <end position="548"/>
    </location>
</feature>
<dbReference type="AlphaFoldDB" id="L0AWM0"/>
<feature type="compositionally biased region" description="Basic and acidic residues" evidence="1">
    <location>
        <begin position="112"/>
        <end position="134"/>
    </location>
</feature>
<name>L0AWM0_THEEQ</name>
<feature type="region of interest" description="Disordered" evidence="1">
    <location>
        <begin position="211"/>
        <end position="316"/>
    </location>
</feature>
<feature type="signal peptide" evidence="2">
    <location>
        <begin position="1"/>
        <end position="18"/>
    </location>
</feature>